<dbReference type="PANTHER" id="PTHR22100">
    <property type="entry name" value="WINGS APART-LIKE PROTEIN HOMOLOG"/>
    <property type="match status" value="1"/>
</dbReference>
<feature type="region of interest" description="Disordered" evidence="1">
    <location>
        <begin position="1"/>
        <end position="20"/>
    </location>
</feature>
<dbReference type="InterPro" id="IPR011989">
    <property type="entry name" value="ARM-like"/>
</dbReference>
<dbReference type="AlphaFoldDB" id="A0A9W3GHL3"/>
<gene>
    <name evidence="3" type="primary">LOC105075238</name>
</gene>
<organism evidence="3">
    <name type="scientific">Camelus bactrianus</name>
    <name type="common">Bactrian camel</name>
    <dbReference type="NCBI Taxonomy" id="9837"/>
    <lineage>
        <taxon>Eukaryota</taxon>
        <taxon>Metazoa</taxon>
        <taxon>Chordata</taxon>
        <taxon>Craniata</taxon>
        <taxon>Vertebrata</taxon>
        <taxon>Euteleostomi</taxon>
        <taxon>Mammalia</taxon>
        <taxon>Eutheria</taxon>
        <taxon>Laurasiatheria</taxon>
        <taxon>Artiodactyla</taxon>
        <taxon>Tylopoda</taxon>
        <taxon>Camelidae</taxon>
        <taxon>Camelus</taxon>
    </lineage>
</organism>
<feature type="domain" description="WAPL" evidence="2">
    <location>
        <begin position="94"/>
        <end position="220"/>
    </location>
</feature>
<evidence type="ECO:0000259" key="2">
    <source>
        <dbReference type="PROSITE" id="PS51271"/>
    </source>
</evidence>
<feature type="compositionally biased region" description="Basic and acidic residues" evidence="1">
    <location>
        <begin position="110"/>
        <end position="154"/>
    </location>
</feature>
<sequence length="220" mass="24610">MTSCRARRSPAPSRSSRSTTLFRPCRKVTVHNPENQSYLIAYKDSQLIVSSANQPLPHQNITNHVGRAVEDGMRAVPGVLLSLTNDNVIFKNHLYQLFLERERAAQLAESKTDELIRDAPTTQHDESGERQERSGEMRRASTEKTDGTEEKQKEEDDEELDLNTALQHAGKHVENCIVASYTALLLECLCQESPAMGTERVQRSQRKYSCPALMGVGAEG</sequence>
<dbReference type="InterPro" id="IPR012502">
    <property type="entry name" value="WAPL_dom"/>
</dbReference>
<accession>A0A9W3GHL3</accession>
<name>A0A9W3GHL3_CAMBA</name>
<evidence type="ECO:0000256" key="1">
    <source>
        <dbReference type="SAM" id="MobiDB-lite"/>
    </source>
</evidence>
<protein>
    <submittedName>
        <fullName evidence="3">Wings apart-like protein homolog</fullName>
    </submittedName>
</protein>
<dbReference type="Gene3D" id="1.25.10.10">
    <property type="entry name" value="Leucine-rich Repeat Variant"/>
    <property type="match status" value="2"/>
</dbReference>
<proteinExistence type="predicted"/>
<feature type="region of interest" description="Disordered" evidence="1">
    <location>
        <begin position="110"/>
        <end position="160"/>
    </location>
</feature>
<dbReference type="PROSITE" id="PS51271">
    <property type="entry name" value="WAPL"/>
    <property type="match status" value="1"/>
</dbReference>
<dbReference type="RefSeq" id="XP_045378592.1">
    <property type="nucleotide sequence ID" value="XM_045522636.1"/>
</dbReference>
<dbReference type="InterPro" id="IPR039874">
    <property type="entry name" value="WAPL"/>
</dbReference>
<feature type="compositionally biased region" description="Low complexity" evidence="1">
    <location>
        <begin position="9"/>
        <end position="18"/>
    </location>
</feature>
<dbReference type="PANTHER" id="PTHR22100:SF13">
    <property type="entry name" value="WINGS APART-LIKE PROTEIN HOMOLOG"/>
    <property type="match status" value="1"/>
</dbReference>
<reference evidence="3" key="1">
    <citation type="submission" date="2025-08" db="UniProtKB">
        <authorList>
            <consortium name="RefSeq"/>
        </authorList>
    </citation>
    <scope>IDENTIFICATION</scope>
    <source>
        <tissue evidence="3">Blood</tissue>
    </source>
</reference>
<evidence type="ECO:0000313" key="3">
    <source>
        <dbReference type="RefSeq" id="XP_045378592.1"/>
    </source>
</evidence>